<evidence type="ECO:0000313" key="1">
    <source>
        <dbReference type="EMBL" id="BAU22926.1"/>
    </source>
</evidence>
<keyword evidence="2" id="KW-1185">Reference proteome</keyword>
<dbReference type="EMBL" id="AP014945">
    <property type="protein sequence ID" value="BAU22926.1"/>
    <property type="molecule type" value="Genomic_DNA"/>
</dbReference>
<dbReference type="STRING" id="1653476.THC_0532"/>
<proteinExistence type="predicted"/>
<organism evidence="1 2">
    <name type="scientific">Caldimicrobium thiodismutans</name>
    <dbReference type="NCBI Taxonomy" id="1653476"/>
    <lineage>
        <taxon>Bacteria</taxon>
        <taxon>Pseudomonadati</taxon>
        <taxon>Thermodesulfobacteriota</taxon>
        <taxon>Thermodesulfobacteria</taxon>
        <taxon>Thermodesulfobacteriales</taxon>
        <taxon>Thermodesulfobacteriaceae</taxon>
        <taxon>Caldimicrobium</taxon>
    </lineage>
</organism>
<dbReference type="AlphaFoldDB" id="A0A0U5AWI9"/>
<reference evidence="1 2" key="1">
    <citation type="journal article" date="2016" name="Int. J. Syst. Evol. Microbiol.">
        <title>Caldimicrobium thiodismutans sp. nov., a sulfur-disproportionating bacterium isolated from a hot spring, and emended description of the genus Caldimicrobium.</title>
        <authorList>
            <person name="Kojima H."/>
            <person name="Umezawa K."/>
            <person name="Fukui M."/>
        </authorList>
    </citation>
    <scope>NUCLEOTIDE SEQUENCE [LARGE SCALE GENOMIC DNA]</scope>
    <source>
        <strain evidence="1 2">TF1</strain>
    </source>
</reference>
<reference evidence="2" key="2">
    <citation type="journal article" date="2016" name="Int. J. Syst. Evol. Microbiol.">
        <title>Caldimicrobium thiodismutans sp. nov., a sulfur-disproportionating bacterium isolated from a hot spring.</title>
        <authorList>
            <person name="Kojima H."/>
            <person name="Umezawa K."/>
            <person name="Fukui M."/>
        </authorList>
    </citation>
    <scope>NUCLEOTIDE SEQUENCE [LARGE SCALE GENOMIC DNA]</scope>
    <source>
        <strain evidence="2">TF1</strain>
    </source>
</reference>
<name>A0A0U5AWI9_9BACT</name>
<dbReference type="KEGG" id="cthi:THC_0532"/>
<evidence type="ECO:0000313" key="2">
    <source>
        <dbReference type="Proteomes" id="UP000068196"/>
    </source>
</evidence>
<accession>A0A0U5AWI9</accession>
<sequence length="71" mass="8225">MLLQKCEILKFILHKFISLQEKGSGVKGELDNLYKGGYTSLKVTQAILPVESTMKNYKHSKNLLEKEYYDK</sequence>
<gene>
    <name evidence="1" type="ORF">THC_0532</name>
</gene>
<protein>
    <submittedName>
        <fullName evidence="1">Uncharacterized protein</fullName>
    </submittedName>
</protein>
<dbReference type="Proteomes" id="UP000068196">
    <property type="component" value="Chromosome"/>
</dbReference>